<reference evidence="1" key="1">
    <citation type="submission" date="2020-03" db="EMBL/GenBank/DDBJ databases">
        <title>The deep terrestrial virosphere.</title>
        <authorList>
            <person name="Holmfeldt K."/>
            <person name="Nilsson E."/>
            <person name="Simone D."/>
            <person name="Lopez-Fernandez M."/>
            <person name="Wu X."/>
            <person name="de Brujin I."/>
            <person name="Lundin D."/>
            <person name="Andersson A."/>
            <person name="Bertilsson S."/>
            <person name="Dopson M."/>
        </authorList>
    </citation>
    <scope>NUCLEOTIDE SEQUENCE</scope>
    <source>
        <strain evidence="1">MM415A02687</strain>
        <strain evidence="2">MM415B03093</strain>
    </source>
</reference>
<name>A0A6M3JTV7_9ZZZZ</name>
<dbReference type="EMBL" id="MT142669">
    <property type="protein sequence ID" value="QJA86934.1"/>
    <property type="molecule type" value="Genomic_DNA"/>
</dbReference>
<sequence length="124" mass="14013">MNINLLRRGEKVYDEVSANLAPRDKLYCYALTMGKSLPKCEHCDPFGFCTAPAKDRCFTIRDLLKCAEERKTRDPGNTPLVLSALQRDIAEMELKVLLEPDTDKKALYRAALKGYRERAAISSS</sequence>
<dbReference type="EMBL" id="MT141965">
    <property type="protein sequence ID" value="QJA72611.1"/>
    <property type="molecule type" value="Genomic_DNA"/>
</dbReference>
<accession>A0A6M3JTV7</accession>
<gene>
    <name evidence="1" type="ORF">MM415A02687_0007</name>
    <name evidence="2" type="ORF">MM415B03093_0016</name>
</gene>
<evidence type="ECO:0000313" key="2">
    <source>
        <dbReference type="EMBL" id="QJA86934.1"/>
    </source>
</evidence>
<evidence type="ECO:0000313" key="1">
    <source>
        <dbReference type="EMBL" id="QJA72611.1"/>
    </source>
</evidence>
<dbReference type="AlphaFoldDB" id="A0A6M3JTV7"/>
<protein>
    <submittedName>
        <fullName evidence="1">Uncharacterized protein</fullName>
    </submittedName>
</protein>
<proteinExistence type="predicted"/>
<organism evidence="1">
    <name type="scientific">viral metagenome</name>
    <dbReference type="NCBI Taxonomy" id="1070528"/>
    <lineage>
        <taxon>unclassified sequences</taxon>
        <taxon>metagenomes</taxon>
        <taxon>organismal metagenomes</taxon>
    </lineage>
</organism>